<dbReference type="OMA" id="FSKGPMH"/>
<keyword evidence="3" id="KW-1185">Reference proteome</keyword>
<feature type="compositionally biased region" description="Polar residues" evidence="1">
    <location>
        <begin position="137"/>
        <end position="158"/>
    </location>
</feature>
<protein>
    <submittedName>
        <fullName evidence="2">Uncharacterized protein</fullName>
    </submittedName>
</protein>
<gene>
    <name evidence="2" type="ORF">ASPTUDRAFT_30055</name>
</gene>
<accession>A0A1L9N420</accession>
<evidence type="ECO:0000313" key="3">
    <source>
        <dbReference type="Proteomes" id="UP000184304"/>
    </source>
</evidence>
<feature type="compositionally biased region" description="Basic and acidic residues" evidence="1">
    <location>
        <begin position="168"/>
        <end position="177"/>
    </location>
</feature>
<evidence type="ECO:0000313" key="2">
    <source>
        <dbReference type="EMBL" id="OJI84073.1"/>
    </source>
</evidence>
<organism evidence="2 3">
    <name type="scientific">Aspergillus tubingensis (strain CBS 134.48)</name>
    <dbReference type="NCBI Taxonomy" id="767770"/>
    <lineage>
        <taxon>Eukaryota</taxon>
        <taxon>Fungi</taxon>
        <taxon>Dikarya</taxon>
        <taxon>Ascomycota</taxon>
        <taxon>Pezizomycotina</taxon>
        <taxon>Eurotiomycetes</taxon>
        <taxon>Eurotiomycetidae</taxon>
        <taxon>Eurotiales</taxon>
        <taxon>Aspergillaceae</taxon>
        <taxon>Aspergillus</taxon>
        <taxon>Aspergillus subgen. Circumdati</taxon>
    </lineage>
</organism>
<dbReference type="VEuPathDB" id="FungiDB:ASPTUDRAFT_30055"/>
<dbReference type="EMBL" id="KV878203">
    <property type="protein sequence ID" value="OJI84073.1"/>
    <property type="molecule type" value="Genomic_DNA"/>
</dbReference>
<name>A0A1L9N420_ASPTC</name>
<dbReference type="AlphaFoldDB" id="A0A1L9N420"/>
<feature type="region of interest" description="Disordered" evidence="1">
    <location>
        <begin position="137"/>
        <end position="177"/>
    </location>
</feature>
<dbReference type="Proteomes" id="UP000184304">
    <property type="component" value="Unassembled WGS sequence"/>
</dbReference>
<evidence type="ECO:0000256" key="1">
    <source>
        <dbReference type="SAM" id="MobiDB-lite"/>
    </source>
</evidence>
<sequence length="177" mass="19619">MALEHEGVDGSSGEYYLVVSSLNDTLWSGPHSEDPGRSEALSLVSSVTKESAMEHSAEEESREHSIALANQSLLAEAMLEEFIQSKPTLLMESGFFTFVKKRIQDTARLVRTYAPLVIKKAIPVIIHQLQTYSEKATKTQSESGMGTTESTPPRSITTGRRYFSKGPMHPDHHDKQP</sequence>
<proteinExistence type="predicted"/>
<reference evidence="3" key="1">
    <citation type="journal article" date="2017" name="Genome Biol.">
        <title>Comparative genomics reveals high biological diversity and specific adaptations in the industrially and medically important fungal genus Aspergillus.</title>
        <authorList>
            <person name="de Vries R.P."/>
            <person name="Riley R."/>
            <person name="Wiebenga A."/>
            <person name="Aguilar-Osorio G."/>
            <person name="Amillis S."/>
            <person name="Uchima C.A."/>
            <person name="Anderluh G."/>
            <person name="Asadollahi M."/>
            <person name="Askin M."/>
            <person name="Barry K."/>
            <person name="Battaglia E."/>
            <person name="Bayram O."/>
            <person name="Benocci T."/>
            <person name="Braus-Stromeyer S.A."/>
            <person name="Caldana C."/>
            <person name="Canovas D."/>
            <person name="Cerqueira G.C."/>
            <person name="Chen F."/>
            <person name="Chen W."/>
            <person name="Choi C."/>
            <person name="Clum A."/>
            <person name="Dos Santos R.A."/>
            <person name="Damasio A.R."/>
            <person name="Diallinas G."/>
            <person name="Emri T."/>
            <person name="Fekete E."/>
            <person name="Flipphi M."/>
            <person name="Freyberg S."/>
            <person name="Gallo A."/>
            <person name="Gournas C."/>
            <person name="Habgood R."/>
            <person name="Hainaut M."/>
            <person name="Harispe M.L."/>
            <person name="Henrissat B."/>
            <person name="Hilden K.S."/>
            <person name="Hope R."/>
            <person name="Hossain A."/>
            <person name="Karabika E."/>
            <person name="Karaffa L."/>
            <person name="Karanyi Z."/>
            <person name="Krasevec N."/>
            <person name="Kuo A."/>
            <person name="Kusch H."/>
            <person name="LaButti K."/>
            <person name="Lagendijk E.L."/>
            <person name="Lapidus A."/>
            <person name="Levasseur A."/>
            <person name="Lindquist E."/>
            <person name="Lipzen A."/>
            <person name="Logrieco A.F."/>
            <person name="MacCabe A."/>
            <person name="Maekelae M.R."/>
            <person name="Malavazi I."/>
            <person name="Melin P."/>
            <person name="Meyer V."/>
            <person name="Mielnichuk N."/>
            <person name="Miskei M."/>
            <person name="Molnar A.P."/>
            <person name="Mule G."/>
            <person name="Ngan C.Y."/>
            <person name="Orejas M."/>
            <person name="Orosz E."/>
            <person name="Ouedraogo J.P."/>
            <person name="Overkamp K.M."/>
            <person name="Park H.-S."/>
            <person name="Perrone G."/>
            <person name="Piumi F."/>
            <person name="Punt P.J."/>
            <person name="Ram A.F."/>
            <person name="Ramon A."/>
            <person name="Rauscher S."/>
            <person name="Record E."/>
            <person name="Riano-Pachon D.M."/>
            <person name="Robert V."/>
            <person name="Roehrig J."/>
            <person name="Ruller R."/>
            <person name="Salamov A."/>
            <person name="Salih N.S."/>
            <person name="Samson R.A."/>
            <person name="Sandor E."/>
            <person name="Sanguinetti M."/>
            <person name="Schuetze T."/>
            <person name="Sepcic K."/>
            <person name="Shelest E."/>
            <person name="Sherlock G."/>
            <person name="Sophianopoulou V."/>
            <person name="Squina F.M."/>
            <person name="Sun H."/>
            <person name="Susca A."/>
            <person name="Todd R.B."/>
            <person name="Tsang A."/>
            <person name="Unkles S.E."/>
            <person name="van de Wiele N."/>
            <person name="van Rossen-Uffink D."/>
            <person name="Oliveira J.V."/>
            <person name="Vesth T.C."/>
            <person name="Visser J."/>
            <person name="Yu J.-H."/>
            <person name="Zhou M."/>
            <person name="Andersen M.R."/>
            <person name="Archer D.B."/>
            <person name="Baker S.E."/>
            <person name="Benoit I."/>
            <person name="Brakhage A.A."/>
            <person name="Braus G.H."/>
            <person name="Fischer R."/>
            <person name="Frisvad J.C."/>
            <person name="Goldman G.H."/>
            <person name="Houbraken J."/>
            <person name="Oakley B."/>
            <person name="Pocsi I."/>
            <person name="Scazzocchio C."/>
            <person name="Seiboth B."/>
            <person name="vanKuyk P.A."/>
            <person name="Wortman J."/>
            <person name="Dyer P.S."/>
            <person name="Grigoriev I.V."/>
        </authorList>
    </citation>
    <scope>NUCLEOTIDE SEQUENCE [LARGE SCALE GENOMIC DNA]</scope>
    <source>
        <strain evidence="3">CBS 134.48</strain>
    </source>
</reference>